<evidence type="ECO:0000256" key="15">
    <source>
        <dbReference type="SAM" id="Phobius"/>
    </source>
</evidence>
<dbReference type="SMART" id="SM00304">
    <property type="entry name" value="HAMP"/>
    <property type="match status" value="1"/>
</dbReference>
<dbReference type="AlphaFoldDB" id="A0A841TZR2"/>
<dbReference type="PROSITE" id="PS50109">
    <property type="entry name" value="HIS_KIN"/>
    <property type="match status" value="1"/>
</dbReference>
<dbReference type="SUPFAM" id="SSF55874">
    <property type="entry name" value="ATPase domain of HSP90 chaperone/DNA topoisomerase II/histidine kinase"/>
    <property type="match status" value="1"/>
</dbReference>
<keyword evidence="4" id="KW-1003">Cell membrane</keyword>
<evidence type="ECO:0000256" key="12">
    <source>
        <dbReference type="ARBA" id="ARBA00023012"/>
    </source>
</evidence>
<evidence type="ECO:0000256" key="2">
    <source>
        <dbReference type="ARBA" id="ARBA00004651"/>
    </source>
</evidence>
<dbReference type="CDD" id="cd06225">
    <property type="entry name" value="HAMP"/>
    <property type="match status" value="1"/>
</dbReference>
<dbReference type="Gene3D" id="3.30.450.20">
    <property type="entry name" value="PAS domain"/>
    <property type="match status" value="1"/>
</dbReference>
<comment type="caution">
    <text evidence="18">The sequence shown here is derived from an EMBL/GenBank/DDBJ whole genome shotgun (WGS) entry which is preliminary data.</text>
</comment>
<keyword evidence="6" id="KW-0808">Transferase</keyword>
<dbReference type="SMART" id="SM00387">
    <property type="entry name" value="HATPase_c"/>
    <property type="match status" value="1"/>
</dbReference>
<gene>
    <name evidence="18" type="ORF">H7B90_14425</name>
</gene>
<dbReference type="EMBL" id="JACJVR010000055">
    <property type="protein sequence ID" value="MBB6692602.1"/>
    <property type="molecule type" value="Genomic_DNA"/>
</dbReference>
<evidence type="ECO:0000256" key="10">
    <source>
        <dbReference type="ARBA" id="ARBA00022840"/>
    </source>
</evidence>
<feature type="domain" description="HAMP" evidence="17">
    <location>
        <begin position="346"/>
        <end position="398"/>
    </location>
</feature>
<dbReference type="InterPro" id="IPR005467">
    <property type="entry name" value="His_kinase_dom"/>
</dbReference>
<feature type="transmembrane region" description="Helical" evidence="15">
    <location>
        <begin position="325"/>
        <end position="349"/>
    </location>
</feature>
<dbReference type="RefSeq" id="WP_185136590.1">
    <property type="nucleotide sequence ID" value="NZ_JACJVR010000055.1"/>
</dbReference>
<evidence type="ECO:0000256" key="5">
    <source>
        <dbReference type="ARBA" id="ARBA00022553"/>
    </source>
</evidence>
<dbReference type="PANTHER" id="PTHR34220:SF11">
    <property type="entry name" value="SENSOR PROTEIN KINASE HPTS"/>
    <property type="match status" value="1"/>
</dbReference>
<dbReference type="Pfam" id="PF02518">
    <property type="entry name" value="HATPase_c"/>
    <property type="match status" value="1"/>
</dbReference>
<keyword evidence="12" id="KW-0902">Two-component regulatory system</keyword>
<dbReference type="GO" id="GO:0005524">
    <property type="term" value="F:ATP binding"/>
    <property type="evidence" value="ECO:0007669"/>
    <property type="project" value="UniProtKB-KW"/>
</dbReference>
<organism evidence="18 19">
    <name type="scientific">Cohnella xylanilytica</name>
    <dbReference type="NCBI Taxonomy" id="557555"/>
    <lineage>
        <taxon>Bacteria</taxon>
        <taxon>Bacillati</taxon>
        <taxon>Bacillota</taxon>
        <taxon>Bacilli</taxon>
        <taxon>Bacillales</taxon>
        <taxon>Paenibacillaceae</taxon>
        <taxon>Cohnella</taxon>
    </lineage>
</organism>
<evidence type="ECO:0000259" key="16">
    <source>
        <dbReference type="PROSITE" id="PS50109"/>
    </source>
</evidence>
<dbReference type="InterPro" id="IPR003594">
    <property type="entry name" value="HATPase_dom"/>
</dbReference>
<evidence type="ECO:0000313" key="19">
    <source>
        <dbReference type="Proteomes" id="UP000553776"/>
    </source>
</evidence>
<keyword evidence="13 15" id="KW-0472">Membrane</keyword>
<dbReference type="InterPro" id="IPR010559">
    <property type="entry name" value="Sig_transdc_His_kin_internal"/>
</dbReference>
<reference evidence="18 19" key="1">
    <citation type="submission" date="2020-08" db="EMBL/GenBank/DDBJ databases">
        <title>Cohnella phylogeny.</title>
        <authorList>
            <person name="Dunlap C."/>
        </authorList>
    </citation>
    <scope>NUCLEOTIDE SEQUENCE [LARGE SCALE GENOMIC DNA]</scope>
    <source>
        <strain evidence="18 19">DSM 25239</strain>
    </source>
</reference>
<proteinExistence type="predicted"/>
<evidence type="ECO:0000256" key="3">
    <source>
        <dbReference type="ARBA" id="ARBA00012438"/>
    </source>
</evidence>
<keyword evidence="9 18" id="KW-0418">Kinase</keyword>
<name>A0A841TZR2_9BACL</name>
<feature type="region of interest" description="Disordered" evidence="14">
    <location>
        <begin position="599"/>
        <end position="620"/>
    </location>
</feature>
<sequence length="620" mass="70401">MKPTYRWPKSFRPTNRMEGKLLIVFLFLIILPIGILSYVSALRYSNTIENNTVNYASQLSDKMMDKLDDYLEDMKKISIFSSYIGGIKDGLKISNRFYQAQPNRANETPSTILPSEQQTRIDVQKKIGNSLYFLNNIKSGTNSVYLFDRYGHVYYAAQNLGVRSDLEQSYPKWKELAYEANGSPVLVTAQEQSQPAVGKRYVFTVVRSIIDPINYEALGMIAVDANVGVIENIVQDLDKTTLGTTVVTDGAGQVIYNSGEKSNAPEYPLEDWMRESGDGKGSFHATLNGEHILTIYKQSARTGWKVLITIPEKHLMADANRTRNFTIAAAVTIMSFALLISLFLVFALTRPLRSLVRTMKEVRRGNLDVVFPVVRRDEIGLVGSEFNRMISQVKTLIHDIYAIEQRKKEAEVQSLQHQINPHFIYNTLESIRMTAVLNDDAEVGDMTQLLGKLLRYSIHAETETVPIEQEWEHLRMYVLLLNYRFGDRFVLELPPEEETRGIHVMKLLFQPIVENAVYHGFDEGKPRMTVRIRCRAEGNDLLFDVSDDGTGMDQEKLKRLRESLMEPVPRWDGRGIGLRNVNERLKLVHGEAYGLSIDSEPGEGTTVTARLPRAKNDASL</sequence>
<dbReference type="Pfam" id="PF06580">
    <property type="entry name" value="His_kinase"/>
    <property type="match status" value="1"/>
</dbReference>
<dbReference type="Pfam" id="PF00672">
    <property type="entry name" value="HAMP"/>
    <property type="match status" value="1"/>
</dbReference>
<dbReference type="GO" id="GO:0005886">
    <property type="term" value="C:plasma membrane"/>
    <property type="evidence" value="ECO:0007669"/>
    <property type="project" value="UniProtKB-SubCell"/>
</dbReference>
<evidence type="ECO:0000256" key="9">
    <source>
        <dbReference type="ARBA" id="ARBA00022777"/>
    </source>
</evidence>
<dbReference type="InterPro" id="IPR004358">
    <property type="entry name" value="Sig_transdc_His_kin-like_C"/>
</dbReference>
<evidence type="ECO:0000256" key="8">
    <source>
        <dbReference type="ARBA" id="ARBA00022741"/>
    </source>
</evidence>
<evidence type="ECO:0000259" key="17">
    <source>
        <dbReference type="PROSITE" id="PS50885"/>
    </source>
</evidence>
<keyword evidence="7 15" id="KW-0812">Transmembrane</keyword>
<dbReference type="PRINTS" id="PR00344">
    <property type="entry name" value="BCTRLSENSOR"/>
</dbReference>
<protein>
    <recommendedName>
        <fullName evidence="3">histidine kinase</fullName>
        <ecNumber evidence="3">2.7.13.3</ecNumber>
    </recommendedName>
</protein>
<accession>A0A841TZR2</accession>
<feature type="domain" description="Histidine kinase" evidence="16">
    <location>
        <begin position="505"/>
        <end position="615"/>
    </location>
</feature>
<comment type="subcellular location">
    <subcellularLocation>
        <location evidence="2">Cell membrane</location>
        <topology evidence="2">Multi-pass membrane protein</topology>
    </subcellularLocation>
</comment>
<evidence type="ECO:0000256" key="7">
    <source>
        <dbReference type="ARBA" id="ARBA00022692"/>
    </source>
</evidence>
<keyword evidence="10" id="KW-0067">ATP-binding</keyword>
<dbReference type="InterPro" id="IPR036890">
    <property type="entry name" value="HATPase_C_sf"/>
</dbReference>
<dbReference type="GO" id="GO:0000155">
    <property type="term" value="F:phosphorelay sensor kinase activity"/>
    <property type="evidence" value="ECO:0007669"/>
    <property type="project" value="InterPro"/>
</dbReference>
<evidence type="ECO:0000256" key="4">
    <source>
        <dbReference type="ARBA" id="ARBA00022475"/>
    </source>
</evidence>
<evidence type="ECO:0000256" key="1">
    <source>
        <dbReference type="ARBA" id="ARBA00000085"/>
    </source>
</evidence>
<evidence type="ECO:0000256" key="14">
    <source>
        <dbReference type="SAM" id="MobiDB-lite"/>
    </source>
</evidence>
<evidence type="ECO:0000256" key="13">
    <source>
        <dbReference type="ARBA" id="ARBA00023136"/>
    </source>
</evidence>
<keyword evidence="5" id="KW-0597">Phosphoprotein</keyword>
<dbReference type="Proteomes" id="UP000553776">
    <property type="component" value="Unassembled WGS sequence"/>
</dbReference>
<evidence type="ECO:0000313" key="18">
    <source>
        <dbReference type="EMBL" id="MBB6692602.1"/>
    </source>
</evidence>
<keyword evidence="11 15" id="KW-1133">Transmembrane helix</keyword>
<evidence type="ECO:0000256" key="11">
    <source>
        <dbReference type="ARBA" id="ARBA00022989"/>
    </source>
</evidence>
<dbReference type="Gene3D" id="3.30.565.10">
    <property type="entry name" value="Histidine kinase-like ATPase, C-terminal domain"/>
    <property type="match status" value="1"/>
</dbReference>
<keyword evidence="8" id="KW-0547">Nucleotide-binding</keyword>
<dbReference type="PROSITE" id="PS50885">
    <property type="entry name" value="HAMP"/>
    <property type="match status" value="1"/>
</dbReference>
<dbReference type="SUPFAM" id="SSF158472">
    <property type="entry name" value="HAMP domain-like"/>
    <property type="match status" value="1"/>
</dbReference>
<keyword evidence="19" id="KW-1185">Reference proteome</keyword>
<dbReference type="EC" id="2.7.13.3" evidence="3"/>
<dbReference type="Gene3D" id="1.10.8.500">
    <property type="entry name" value="HAMP domain in histidine kinase"/>
    <property type="match status" value="1"/>
</dbReference>
<comment type="catalytic activity">
    <reaction evidence="1">
        <text>ATP + protein L-histidine = ADP + protein N-phospho-L-histidine.</text>
        <dbReference type="EC" id="2.7.13.3"/>
    </reaction>
</comment>
<evidence type="ECO:0000256" key="6">
    <source>
        <dbReference type="ARBA" id="ARBA00022679"/>
    </source>
</evidence>
<dbReference type="InterPro" id="IPR050640">
    <property type="entry name" value="Bact_2-comp_sensor_kinase"/>
</dbReference>
<dbReference type="PANTHER" id="PTHR34220">
    <property type="entry name" value="SENSOR HISTIDINE KINASE YPDA"/>
    <property type="match status" value="1"/>
</dbReference>
<dbReference type="InterPro" id="IPR003660">
    <property type="entry name" value="HAMP_dom"/>
</dbReference>